<dbReference type="Proteomes" id="UP000542125">
    <property type="component" value="Unassembled WGS sequence"/>
</dbReference>
<comment type="caution">
    <text evidence="2">The sequence shown here is derived from an EMBL/GenBank/DDBJ whole genome shotgun (WGS) entry which is preliminary data.</text>
</comment>
<accession>A0A7Y9IQF6</accession>
<feature type="compositionally biased region" description="Polar residues" evidence="1">
    <location>
        <begin position="23"/>
        <end position="34"/>
    </location>
</feature>
<evidence type="ECO:0000313" key="2">
    <source>
        <dbReference type="EMBL" id="NYE81025.1"/>
    </source>
</evidence>
<protein>
    <submittedName>
        <fullName evidence="2">ElaB/YqjD/DUF883 family membrane-anchored ribosome-binding protein</fullName>
    </submittedName>
</protein>
<gene>
    <name evidence="2" type="ORF">FHW18_000296</name>
</gene>
<dbReference type="NCBIfam" id="NF038055">
    <property type="entry name" value="T3SS_SctB_pilot"/>
    <property type="match status" value="1"/>
</dbReference>
<feature type="region of interest" description="Disordered" evidence="1">
    <location>
        <begin position="1"/>
        <end position="34"/>
    </location>
</feature>
<sequence length="183" mass="19159">MSDHPTPLNDDELAKVVGGAGATPSTRLDETSTTDMHSVMKLFQDVAQQSRDSARETRSAEMASQIEGLKQTANDMRDTAHDRMQAAVMAGSMSIAGGMVQSGLAGLGSSLSSGKGAMADTSHDALSAKAGLAHEATAMSSTPQQAGDMQKQMMDVIKDVKDKMSAIEQSRTDTLRNISRGGV</sequence>
<dbReference type="RefSeq" id="WP_179582643.1">
    <property type="nucleotide sequence ID" value="NZ_JACBYR010000001.1"/>
</dbReference>
<name>A0A7Y9IQF6_9BURK</name>
<keyword evidence="3" id="KW-1185">Reference proteome</keyword>
<evidence type="ECO:0000256" key="1">
    <source>
        <dbReference type="SAM" id="MobiDB-lite"/>
    </source>
</evidence>
<dbReference type="AlphaFoldDB" id="A0A7Y9IQF6"/>
<evidence type="ECO:0000313" key="3">
    <source>
        <dbReference type="Proteomes" id="UP000542125"/>
    </source>
</evidence>
<proteinExistence type="predicted"/>
<organism evidence="2 3">
    <name type="scientific">Pigmentiphaga litoralis</name>
    <dbReference type="NCBI Taxonomy" id="516702"/>
    <lineage>
        <taxon>Bacteria</taxon>
        <taxon>Pseudomonadati</taxon>
        <taxon>Pseudomonadota</taxon>
        <taxon>Betaproteobacteria</taxon>
        <taxon>Burkholderiales</taxon>
        <taxon>Alcaligenaceae</taxon>
        <taxon>Pigmentiphaga</taxon>
    </lineage>
</organism>
<dbReference type="EMBL" id="JACBYR010000001">
    <property type="protein sequence ID" value="NYE81025.1"/>
    <property type="molecule type" value="Genomic_DNA"/>
</dbReference>
<reference evidence="2 3" key="1">
    <citation type="submission" date="2020-07" db="EMBL/GenBank/DDBJ databases">
        <title>Genomic Encyclopedia of Type Strains, Phase IV (KMG-V): Genome sequencing to study the core and pangenomes of soil and plant-associated prokaryotes.</title>
        <authorList>
            <person name="Whitman W."/>
        </authorList>
    </citation>
    <scope>NUCLEOTIDE SEQUENCE [LARGE SCALE GENOMIC DNA]</scope>
    <source>
        <strain evidence="2 3">SAS40</strain>
    </source>
</reference>